<dbReference type="Pfam" id="PF22641">
    <property type="entry name" value="TiaS_TCKD"/>
    <property type="match status" value="1"/>
</dbReference>
<feature type="domain" description="TiaS-like TCKD" evidence="9">
    <location>
        <begin position="5"/>
        <end position="61"/>
    </location>
</feature>
<proteinExistence type="inferred from homology"/>
<comment type="function">
    <text evidence="6">ATP-dependent agmatine transferase that catalyzes the formation of 2-agmatinylcytidine (agm2C) at the wobble position (C34) of tRNA(Ile2), converting the codon specificity from AUG to AUA.</text>
</comment>
<protein>
    <recommendedName>
        <fullName evidence="6">tRNA(Ile2) 2-agmatinylcytidine synthetase TiaS</fullName>
        <shortName evidence="6">tRNA(Ile2)-agm2C synthetase</shortName>
        <ecNumber evidence="6">6.3.4.22</ecNumber>
    </recommendedName>
    <alternativeName>
        <fullName evidence="6">tRNA(Ile2) agmatidine synthetase</fullName>
    </alternativeName>
</protein>
<comment type="catalytic activity">
    <reaction evidence="6">
        <text>cytidine(34) in tRNA(Ile2) + agmatine + ATP + H2O = 2-agmatinylcytidine(34) in tRNA(Ile2) + AMP + 2 phosphate + 2 H(+)</text>
        <dbReference type="Rhea" id="RHEA:43608"/>
        <dbReference type="Rhea" id="RHEA-COMP:10625"/>
        <dbReference type="Rhea" id="RHEA-COMP:10626"/>
        <dbReference type="ChEBI" id="CHEBI:15377"/>
        <dbReference type="ChEBI" id="CHEBI:15378"/>
        <dbReference type="ChEBI" id="CHEBI:30616"/>
        <dbReference type="ChEBI" id="CHEBI:43474"/>
        <dbReference type="ChEBI" id="CHEBI:58145"/>
        <dbReference type="ChEBI" id="CHEBI:82748"/>
        <dbReference type="ChEBI" id="CHEBI:83545"/>
        <dbReference type="ChEBI" id="CHEBI:456215"/>
        <dbReference type="EC" id="6.3.4.22"/>
    </reaction>
</comment>
<dbReference type="EMBL" id="CP006577">
    <property type="protein sequence ID" value="AIG99266.1"/>
    <property type="molecule type" value="Genomic_DNA"/>
</dbReference>
<dbReference type="GO" id="GO:0002101">
    <property type="term" value="P:tRNA wobble cytosine modification"/>
    <property type="evidence" value="ECO:0007669"/>
    <property type="project" value="UniProtKB-UniRule"/>
</dbReference>
<dbReference type="PANTHER" id="PTHR40705:SF1">
    <property type="entry name" value="TRNA(ILE2) 2-AGMATINYLCYTIDINE SYNTHETASE TIAS"/>
    <property type="match status" value="1"/>
</dbReference>
<dbReference type="Gene3D" id="3.90.600.20">
    <property type="match status" value="1"/>
</dbReference>
<dbReference type="GO" id="GO:0005524">
    <property type="term" value="F:ATP binding"/>
    <property type="evidence" value="ECO:0007669"/>
    <property type="project" value="UniProtKB-KW"/>
</dbReference>
<evidence type="ECO:0000259" key="9">
    <source>
        <dbReference type="Pfam" id="PF22641"/>
    </source>
</evidence>
<dbReference type="Proteomes" id="UP000028501">
    <property type="component" value="Chromosome"/>
</dbReference>
<dbReference type="Pfam" id="PF01336">
    <property type="entry name" value="tRNA_anti-codon"/>
    <property type="match status" value="1"/>
</dbReference>
<evidence type="ECO:0000256" key="6">
    <source>
        <dbReference type="HAMAP-Rule" id="MF_01892"/>
    </source>
</evidence>
<comment type="subcellular location">
    <subcellularLocation>
        <location evidence="6">Cytoplasm</location>
    </subcellularLocation>
</comment>
<dbReference type="HOGENOM" id="CLU_675459_0_0_2"/>
<dbReference type="SMR" id="A0A075WGX8"/>
<reference evidence="11 12" key="1">
    <citation type="submission" date="2013-07" db="EMBL/GenBank/DDBJ databases">
        <title>Genome of Archaeoglobus fulgidus.</title>
        <authorList>
            <person name="Fiebig A."/>
            <person name="Birkeland N.-K."/>
        </authorList>
    </citation>
    <scope>NUCLEOTIDE SEQUENCE [LARGE SCALE GENOMIC DNA]</scope>
    <source>
        <strain evidence="11 12">DSM 8774</strain>
    </source>
</reference>
<sequence length="420" mass="48222">MRVWVGIDDTDSSRGMCTTYLAVLAMERVERELGKVIGFPRLIRLNPTIPYKTRGNGAVSFLVEVDDVGELVDVVNEVIIEHAMLDDEKTNPGAVFVDEELAVKLKPFADKAIKDVLQIDEALFVIGKYFIPHLRHKKGRGLIGALAAVGAELEDFTLELIAYRYPERFGTEREYDEESFFDMDYELYPQTFDNVDWCNDVVVCIPNTPCPVLYGIRGESVEALYKAMESVKTEPVDRRMIFVTNHATDMHLIGEEEVHRLENYRSYRLRGRVTLEPYDIEGGHVFFEIDTKFGSVKCAAFEPTKQFRNVIRLLRKGDVVEVYGSMKKDTINLEKIQIVELAEIWVEKNPICPSCGRRMESAGRGQGFRCKKCRTKADEKLREKVERELQPGFYEVPPSARRHLSKPLIRMNVEGRHIFR</sequence>
<dbReference type="InterPro" id="IPR024913">
    <property type="entry name" value="tRNA_Ile2__agm2C_synt"/>
</dbReference>
<organism evidence="11 12">
    <name type="scientific">Archaeoglobus fulgidus DSM 8774</name>
    <dbReference type="NCBI Taxonomy" id="1344584"/>
    <lineage>
        <taxon>Archaea</taxon>
        <taxon>Methanobacteriati</taxon>
        <taxon>Methanobacteriota</taxon>
        <taxon>Archaeoglobi</taxon>
        <taxon>Archaeoglobales</taxon>
        <taxon>Archaeoglobaceae</taxon>
        <taxon>Archaeoglobus</taxon>
    </lineage>
</organism>
<feature type="domain" description="OB" evidence="7">
    <location>
        <begin position="268"/>
        <end position="329"/>
    </location>
</feature>
<dbReference type="AlphaFoldDB" id="A0A075WGX8"/>
<comment type="similarity">
    <text evidence="6">Belongs to the TiaS family.</text>
</comment>
<keyword evidence="1 6" id="KW-0963">Cytoplasm</keyword>
<keyword evidence="5 6" id="KW-0067">ATP-binding</keyword>
<dbReference type="InterPro" id="IPR055394">
    <property type="entry name" value="Zn_ribbon_TiaS"/>
</dbReference>
<keyword evidence="3 6" id="KW-0819">tRNA processing</keyword>
<dbReference type="GO" id="GO:0016879">
    <property type="term" value="F:ligase activity, forming carbon-nitrogen bonds"/>
    <property type="evidence" value="ECO:0007669"/>
    <property type="project" value="UniProtKB-UniRule"/>
</dbReference>
<evidence type="ECO:0000256" key="4">
    <source>
        <dbReference type="ARBA" id="ARBA00022741"/>
    </source>
</evidence>
<evidence type="ECO:0000259" key="8">
    <source>
        <dbReference type="Pfam" id="PF08489"/>
    </source>
</evidence>
<dbReference type="GeneID" id="24796023"/>
<evidence type="ECO:0000256" key="1">
    <source>
        <dbReference type="ARBA" id="ARBA00022490"/>
    </source>
</evidence>
<dbReference type="GO" id="GO:0005737">
    <property type="term" value="C:cytoplasm"/>
    <property type="evidence" value="ECO:0007669"/>
    <property type="project" value="UniProtKB-SubCell"/>
</dbReference>
<keyword evidence="4 6" id="KW-0547">Nucleotide-binding</keyword>
<accession>A0A075WGX8</accession>
<dbReference type="Gene3D" id="3.30.70.2200">
    <property type="match status" value="1"/>
</dbReference>
<dbReference type="Gene3D" id="2.40.50.1010">
    <property type="match status" value="1"/>
</dbReference>
<evidence type="ECO:0000256" key="2">
    <source>
        <dbReference type="ARBA" id="ARBA00022598"/>
    </source>
</evidence>
<dbReference type="Pfam" id="PF23783">
    <property type="entry name" value="Zn_ribbon_TiaS"/>
    <property type="match status" value="1"/>
</dbReference>
<dbReference type="KEGG" id="afg:AFULGI_00025540"/>
<dbReference type="InterPro" id="IPR013696">
    <property type="entry name" value="TiaS_FLD"/>
</dbReference>
<name>A0A075WGX8_ARCFL</name>
<dbReference type="InterPro" id="IPR053434">
    <property type="entry name" value="TiaS"/>
</dbReference>
<feature type="domain" description="TiaS FLD" evidence="8">
    <location>
        <begin position="139"/>
        <end position="251"/>
    </location>
</feature>
<evidence type="ECO:0000259" key="10">
    <source>
        <dbReference type="Pfam" id="PF23783"/>
    </source>
</evidence>
<keyword evidence="11" id="KW-0238">DNA-binding</keyword>
<gene>
    <name evidence="6" type="primary">tiaS</name>
    <name evidence="11" type="ORF">AFULGI_00025540</name>
</gene>
<evidence type="ECO:0000256" key="3">
    <source>
        <dbReference type="ARBA" id="ARBA00022694"/>
    </source>
</evidence>
<keyword evidence="2 6" id="KW-0436">Ligase</keyword>
<evidence type="ECO:0000313" key="11">
    <source>
        <dbReference type="EMBL" id="AIG99266.1"/>
    </source>
</evidence>
<dbReference type="RefSeq" id="WP_010879748.1">
    <property type="nucleotide sequence ID" value="NZ_CP006577.1"/>
</dbReference>
<dbReference type="InterPro" id="IPR053870">
    <property type="entry name" value="TiaS-like_TCKD"/>
</dbReference>
<evidence type="ECO:0000259" key="7">
    <source>
        <dbReference type="Pfam" id="PF01336"/>
    </source>
</evidence>
<dbReference type="HAMAP" id="MF_01892">
    <property type="entry name" value="tRNA_Ile2_agm2C_synt"/>
    <property type="match status" value="1"/>
</dbReference>
<evidence type="ECO:0000313" key="12">
    <source>
        <dbReference type="Proteomes" id="UP000028501"/>
    </source>
</evidence>
<dbReference type="NCBIfam" id="NF040849">
    <property type="entry name" value="tRNAmod_TiaS"/>
    <property type="match status" value="1"/>
</dbReference>
<dbReference type="EC" id="6.3.4.22" evidence="6"/>
<dbReference type="CDD" id="cd04482">
    <property type="entry name" value="RPA2_OBF_like"/>
    <property type="match status" value="1"/>
</dbReference>
<dbReference type="PANTHER" id="PTHR40705">
    <property type="entry name" value="TRNA(ILE2) 2-AGMATINYLCYTIDINE SYNTHETASE TIAS"/>
    <property type="match status" value="1"/>
</dbReference>
<evidence type="ECO:0000256" key="5">
    <source>
        <dbReference type="ARBA" id="ARBA00022840"/>
    </source>
</evidence>
<dbReference type="Pfam" id="PF08489">
    <property type="entry name" value="TiaS_FLD"/>
    <property type="match status" value="1"/>
</dbReference>
<dbReference type="InterPro" id="IPR004365">
    <property type="entry name" value="NA-bd_OB_tRNA"/>
</dbReference>
<dbReference type="GO" id="GO:0003677">
    <property type="term" value="F:DNA binding"/>
    <property type="evidence" value="ECO:0007669"/>
    <property type="project" value="UniProtKB-KW"/>
</dbReference>
<feature type="domain" description="TiaS C-terminal zinc ribbon" evidence="10">
    <location>
        <begin position="349"/>
        <end position="389"/>
    </location>
</feature>